<name>Q12N38_SHEDO</name>
<dbReference type="eggNOG" id="ENOG5030SYM">
    <property type="taxonomic scope" value="Bacteria"/>
</dbReference>
<evidence type="ECO:0000313" key="1">
    <source>
        <dbReference type="EMBL" id="ABE55138.1"/>
    </source>
</evidence>
<organism evidence="1 2">
    <name type="scientific">Shewanella denitrificans (strain OS217 / ATCC BAA-1090 / DSM 15013)</name>
    <dbReference type="NCBI Taxonomy" id="318161"/>
    <lineage>
        <taxon>Bacteria</taxon>
        <taxon>Pseudomonadati</taxon>
        <taxon>Pseudomonadota</taxon>
        <taxon>Gammaproteobacteria</taxon>
        <taxon>Alteromonadales</taxon>
        <taxon>Shewanellaceae</taxon>
        <taxon>Shewanella</taxon>
    </lineage>
</organism>
<dbReference type="STRING" id="318161.Sden_1854"/>
<protein>
    <submittedName>
        <fullName evidence="1">Uncharacterized protein</fullName>
    </submittedName>
</protein>
<dbReference type="HOGENOM" id="CLU_2131820_0_0_6"/>
<gene>
    <name evidence="1" type="ordered locus">Sden_1854</name>
</gene>
<dbReference type="KEGG" id="sdn:Sden_1854"/>
<evidence type="ECO:0000313" key="2">
    <source>
        <dbReference type="Proteomes" id="UP000001982"/>
    </source>
</evidence>
<dbReference type="AlphaFoldDB" id="Q12N38"/>
<accession>Q12N38</accession>
<sequence>MLLLLSLAQERRLFQFQKGRGFMKMNLGISIEKVASLLKAGHLCAADIQCLDKQTKQELWQLCLWCCDKRAVCHQAACKMPTPTNKLVPKAVHAVNETDIKQLEGELIFTRKG</sequence>
<dbReference type="EMBL" id="CP000302">
    <property type="protein sequence ID" value="ABE55138.1"/>
    <property type="molecule type" value="Genomic_DNA"/>
</dbReference>
<reference evidence="1 2" key="1">
    <citation type="submission" date="2006-03" db="EMBL/GenBank/DDBJ databases">
        <title>Complete sequence of Shewanella denitrificans OS217.</title>
        <authorList>
            <consortium name="US DOE Joint Genome Institute"/>
            <person name="Copeland A."/>
            <person name="Lucas S."/>
            <person name="Lapidus A."/>
            <person name="Barry K."/>
            <person name="Detter J.C."/>
            <person name="Glavina del Rio T."/>
            <person name="Hammon N."/>
            <person name="Israni S."/>
            <person name="Dalin E."/>
            <person name="Tice H."/>
            <person name="Pitluck S."/>
            <person name="Brettin T."/>
            <person name="Bruce D."/>
            <person name="Han C."/>
            <person name="Tapia R."/>
            <person name="Gilna P."/>
            <person name="Kiss H."/>
            <person name="Schmutz J."/>
            <person name="Larimer F."/>
            <person name="Land M."/>
            <person name="Hauser L."/>
            <person name="Kyrpides N."/>
            <person name="Lykidis A."/>
            <person name="Richardson P."/>
        </authorList>
    </citation>
    <scope>NUCLEOTIDE SEQUENCE [LARGE SCALE GENOMIC DNA]</scope>
    <source>
        <strain evidence="2">OS217 / ATCC BAA-1090 / DSM 15013</strain>
    </source>
</reference>
<dbReference type="Proteomes" id="UP000001982">
    <property type="component" value="Chromosome"/>
</dbReference>
<keyword evidence="2" id="KW-1185">Reference proteome</keyword>
<proteinExistence type="predicted"/>